<reference evidence="2" key="2">
    <citation type="journal article" date="2017" name="J. Anim. Genet.">
        <title>Multiple reference genome sequences of hot pepper reveal the massive evolution of plant disease resistance genes by retroduplication.</title>
        <authorList>
            <person name="Kim S."/>
            <person name="Park J."/>
            <person name="Yeom S.-I."/>
            <person name="Kim Y.-M."/>
            <person name="Seo E."/>
            <person name="Kim K.-T."/>
            <person name="Kim M.-S."/>
            <person name="Lee J.M."/>
            <person name="Cheong K."/>
            <person name="Shin H.-S."/>
            <person name="Kim S.-B."/>
            <person name="Han K."/>
            <person name="Lee J."/>
            <person name="Park M."/>
            <person name="Lee H.-A."/>
            <person name="Lee H.-Y."/>
            <person name="Lee Y."/>
            <person name="Oh S."/>
            <person name="Lee J.H."/>
            <person name="Choi E."/>
            <person name="Choi E."/>
            <person name="Lee S.E."/>
            <person name="Jeon J."/>
            <person name="Kim H."/>
            <person name="Choi G."/>
            <person name="Song H."/>
            <person name="Lee J."/>
            <person name="Lee S.-C."/>
            <person name="Kwon J.-K."/>
            <person name="Lee H.-Y."/>
            <person name="Koo N."/>
            <person name="Hong Y."/>
            <person name="Kim R.W."/>
            <person name="Kang W.-H."/>
            <person name="Huh J.H."/>
            <person name="Kang B.-C."/>
            <person name="Yang T.-J."/>
            <person name="Lee Y.-H."/>
            <person name="Bennetzen J.L."/>
            <person name="Choi D."/>
        </authorList>
    </citation>
    <scope>NUCLEOTIDE SEQUENCE [LARGE SCALE GENOMIC DNA]</scope>
    <source>
        <strain evidence="2">cv. PBC81</strain>
    </source>
</reference>
<proteinExistence type="predicted"/>
<gene>
    <name evidence="1" type="ORF">CQW23_21562</name>
</gene>
<evidence type="ECO:0000313" key="2">
    <source>
        <dbReference type="Proteomes" id="UP000224567"/>
    </source>
</evidence>
<dbReference type="EMBL" id="MLFT02000009">
    <property type="protein sequence ID" value="PHT37989.1"/>
    <property type="molecule type" value="Genomic_DNA"/>
</dbReference>
<comment type="caution">
    <text evidence="1">The sequence shown here is derived from an EMBL/GenBank/DDBJ whole genome shotgun (WGS) entry which is preliminary data.</text>
</comment>
<evidence type="ECO:0000313" key="1">
    <source>
        <dbReference type="EMBL" id="PHT37989.1"/>
    </source>
</evidence>
<reference evidence="1 2" key="1">
    <citation type="journal article" date="2017" name="Genome Biol.">
        <title>New reference genome sequences of hot pepper reveal the massive evolution of plant disease-resistance genes by retroduplication.</title>
        <authorList>
            <person name="Kim S."/>
            <person name="Park J."/>
            <person name="Yeom S.I."/>
            <person name="Kim Y.M."/>
            <person name="Seo E."/>
            <person name="Kim K.T."/>
            <person name="Kim M.S."/>
            <person name="Lee J.M."/>
            <person name="Cheong K."/>
            <person name="Shin H.S."/>
            <person name="Kim S.B."/>
            <person name="Han K."/>
            <person name="Lee J."/>
            <person name="Park M."/>
            <person name="Lee H.A."/>
            <person name="Lee H.Y."/>
            <person name="Lee Y."/>
            <person name="Oh S."/>
            <person name="Lee J.H."/>
            <person name="Choi E."/>
            <person name="Choi E."/>
            <person name="Lee S.E."/>
            <person name="Jeon J."/>
            <person name="Kim H."/>
            <person name="Choi G."/>
            <person name="Song H."/>
            <person name="Lee J."/>
            <person name="Lee S.C."/>
            <person name="Kwon J.K."/>
            <person name="Lee H.Y."/>
            <person name="Koo N."/>
            <person name="Hong Y."/>
            <person name="Kim R.W."/>
            <person name="Kang W.H."/>
            <person name="Huh J.H."/>
            <person name="Kang B.C."/>
            <person name="Yang T.J."/>
            <person name="Lee Y.H."/>
            <person name="Bennetzen J.L."/>
            <person name="Choi D."/>
        </authorList>
    </citation>
    <scope>NUCLEOTIDE SEQUENCE [LARGE SCALE GENOMIC DNA]</scope>
    <source>
        <strain evidence="2">cv. PBC81</strain>
    </source>
</reference>
<protein>
    <submittedName>
        <fullName evidence="1">Uncharacterized protein</fullName>
    </submittedName>
</protein>
<sequence>MWRMQVPMLCLKNIEWNPVDRAIQQFEKIQHIPEAPEWQPDHAKHDDRSPVDLEIILDHKHYVDMWINWQPRVVKAHDYAILNAYLEWSHLRCAEGVGKDVDVDDDGDVDMVRQLCIEDDVDVFMVSSYMRE</sequence>
<dbReference type="Proteomes" id="UP000224567">
    <property type="component" value="Unassembled WGS sequence"/>
</dbReference>
<keyword evidence="2" id="KW-1185">Reference proteome</keyword>
<dbReference type="AlphaFoldDB" id="A0A2G2VYF2"/>
<organism evidence="1 2">
    <name type="scientific">Capsicum baccatum</name>
    <name type="common">Peruvian pepper</name>
    <dbReference type="NCBI Taxonomy" id="33114"/>
    <lineage>
        <taxon>Eukaryota</taxon>
        <taxon>Viridiplantae</taxon>
        <taxon>Streptophyta</taxon>
        <taxon>Embryophyta</taxon>
        <taxon>Tracheophyta</taxon>
        <taxon>Spermatophyta</taxon>
        <taxon>Magnoliopsida</taxon>
        <taxon>eudicotyledons</taxon>
        <taxon>Gunneridae</taxon>
        <taxon>Pentapetalae</taxon>
        <taxon>asterids</taxon>
        <taxon>lamiids</taxon>
        <taxon>Solanales</taxon>
        <taxon>Solanaceae</taxon>
        <taxon>Solanoideae</taxon>
        <taxon>Capsiceae</taxon>
        <taxon>Capsicum</taxon>
    </lineage>
</organism>
<accession>A0A2G2VYF2</accession>
<name>A0A2G2VYF2_CAPBA</name>